<evidence type="ECO:0000256" key="1">
    <source>
        <dbReference type="ARBA" id="ARBA00004651"/>
    </source>
</evidence>
<dbReference type="InterPro" id="IPR050189">
    <property type="entry name" value="MFS_Efflux_Transporters"/>
</dbReference>
<feature type="transmembrane region" description="Helical" evidence="6">
    <location>
        <begin position="216"/>
        <end position="238"/>
    </location>
</feature>
<reference evidence="8 9" key="1">
    <citation type="submission" date="2023-03" db="EMBL/GenBank/DDBJ databases">
        <title>Draft genome sequence of type strain Streptomyces ferralitis JCM 14344.</title>
        <authorList>
            <person name="Klaysubun C."/>
            <person name="Duangmal K."/>
        </authorList>
    </citation>
    <scope>NUCLEOTIDE SEQUENCE [LARGE SCALE GENOMIC DNA]</scope>
    <source>
        <strain evidence="8 9">JCM 14344</strain>
    </source>
</reference>
<keyword evidence="9" id="KW-1185">Reference proteome</keyword>
<feature type="transmembrane region" description="Helical" evidence="6">
    <location>
        <begin position="12"/>
        <end position="30"/>
    </location>
</feature>
<evidence type="ECO:0000259" key="7">
    <source>
        <dbReference type="PROSITE" id="PS50850"/>
    </source>
</evidence>
<gene>
    <name evidence="8" type="ORF">P2L57_34770</name>
</gene>
<feature type="domain" description="Major facilitator superfamily (MFS) profile" evidence="7">
    <location>
        <begin position="14"/>
        <end position="388"/>
    </location>
</feature>
<evidence type="ECO:0000256" key="5">
    <source>
        <dbReference type="ARBA" id="ARBA00023136"/>
    </source>
</evidence>
<feature type="transmembrane region" description="Helical" evidence="6">
    <location>
        <begin position="278"/>
        <end position="295"/>
    </location>
</feature>
<keyword evidence="5 6" id="KW-0472">Membrane</keyword>
<organism evidence="8 9">
    <name type="scientific">Streptantibioticus ferralitis</name>
    <dbReference type="NCBI Taxonomy" id="236510"/>
    <lineage>
        <taxon>Bacteria</taxon>
        <taxon>Bacillati</taxon>
        <taxon>Actinomycetota</taxon>
        <taxon>Actinomycetes</taxon>
        <taxon>Kitasatosporales</taxon>
        <taxon>Streptomycetaceae</taxon>
        <taxon>Streptantibioticus</taxon>
    </lineage>
</organism>
<proteinExistence type="predicted"/>
<protein>
    <submittedName>
        <fullName evidence="8">MFS transporter</fullName>
    </submittedName>
</protein>
<comment type="caution">
    <text evidence="8">The sequence shown here is derived from an EMBL/GenBank/DDBJ whole genome shotgun (WGS) entry which is preliminary data.</text>
</comment>
<dbReference type="InterPro" id="IPR020846">
    <property type="entry name" value="MFS_dom"/>
</dbReference>
<dbReference type="PANTHER" id="PTHR43124">
    <property type="entry name" value="PURINE EFFLUX PUMP PBUE"/>
    <property type="match status" value="1"/>
</dbReference>
<dbReference type="SUPFAM" id="SSF103473">
    <property type="entry name" value="MFS general substrate transporter"/>
    <property type="match status" value="1"/>
</dbReference>
<feature type="transmembrane region" description="Helical" evidence="6">
    <location>
        <begin position="107"/>
        <end position="125"/>
    </location>
</feature>
<dbReference type="Pfam" id="PF07690">
    <property type="entry name" value="MFS_1"/>
    <property type="match status" value="1"/>
</dbReference>
<feature type="transmembrane region" description="Helical" evidence="6">
    <location>
        <begin position="168"/>
        <end position="189"/>
    </location>
</feature>
<dbReference type="RefSeq" id="WP_275821575.1">
    <property type="nucleotide sequence ID" value="NZ_BAAANM010000024.1"/>
</dbReference>
<feature type="transmembrane region" description="Helical" evidence="6">
    <location>
        <begin position="137"/>
        <end position="156"/>
    </location>
</feature>
<comment type="subcellular location">
    <subcellularLocation>
        <location evidence="1">Cell membrane</location>
        <topology evidence="1">Multi-pass membrane protein</topology>
    </subcellularLocation>
</comment>
<sequence>MATVDDHRAPFAATVATICLVGMVAVGQLYVTIPLMPRMSAAWGVSQASAAWTTTTFAVAYACGSLLSGPLSNRYGRRAVMTVSTAAMAFATALVPCATSLGTGSAFRALQGLPAGAFVPMSYSYLSARVPARRLPLALTTVSCCLGGTVVIGQVEAQLLESAFGWRAVFWITAPLLLLGAGATARVLLPDPARSPRRAAPGPVSGAALPVRRLPLYLVTLTVAGSLTAVYTGVQLYGPKELVGHDGAMLALRASGLPALLASVLAAPLLGRIPAPRRAAGCSAVAAAGLVGAAVCANNVVGLAVALFVFMLGLANVGPALVQTIGSSAGAAQTTAIAVYGFMLNLGGGVGAQLPPPIGNLSALTLVLAAVLAVTVAVIGLTARSSGKPVLEARVPVPDYLPAGNPTAGHSQTMSKMRGQ</sequence>
<dbReference type="InterPro" id="IPR036259">
    <property type="entry name" value="MFS_trans_sf"/>
</dbReference>
<feature type="transmembrane region" description="Helical" evidence="6">
    <location>
        <begin position="334"/>
        <end position="355"/>
    </location>
</feature>
<evidence type="ECO:0000313" key="9">
    <source>
        <dbReference type="Proteomes" id="UP001220022"/>
    </source>
</evidence>
<evidence type="ECO:0000256" key="6">
    <source>
        <dbReference type="SAM" id="Phobius"/>
    </source>
</evidence>
<feature type="transmembrane region" description="Helical" evidence="6">
    <location>
        <begin position="361"/>
        <end position="381"/>
    </location>
</feature>
<evidence type="ECO:0000256" key="4">
    <source>
        <dbReference type="ARBA" id="ARBA00022989"/>
    </source>
</evidence>
<dbReference type="InterPro" id="IPR011701">
    <property type="entry name" value="MFS"/>
</dbReference>
<accession>A0ABT5ZA22</accession>
<dbReference type="PROSITE" id="PS50850">
    <property type="entry name" value="MFS"/>
    <property type="match status" value="1"/>
</dbReference>
<dbReference type="PANTHER" id="PTHR43124:SF3">
    <property type="entry name" value="CHLORAMPHENICOL EFFLUX PUMP RV0191"/>
    <property type="match status" value="1"/>
</dbReference>
<keyword evidence="2" id="KW-1003">Cell membrane</keyword>
<evidence type="ECO:0000256" key="2">
    <source>
        <dbReference type="ARBA" id="ARBA00022475"/>
    </source>
</evidence>
<evidence type="ECO:0000256" key="3">
    <source>
        <dbReference type="ARBA" id="ARBA00022692"/>
    </source>
</evidence>
<keyword evidence="3 6" id="KW-0812">Transmembrane</keyword>
<dbReference type="Gene3D" id="1.20.1250.20">
    <property type="entry name" value="MFS general substrate transporter like domains"/>
    <property type="match status" value="1"/>
</dbReference>
<feature type="transmembrane region" description="Helical" evidence="6">
    <location>
        <begin position="79"/>
        <end position="101"/>
    </location>
</feature>
<dbReference type="EMBL" id="JARHTQ010000038">
    <property type="protein sequence ID" value="MDF2260693.1"/>
    <property type="molecule type" value="Genomic_DNA"/>
</dbReference>
<dbReference type="Proteomes" id="UP001220022">
    <property type="component" value="Unassembled WGS sequence"/>
</dbReference>
<feature type="transmembrane region" description="Helical" evidence="6">
    <location>
        <begin position="250"/>
        <end position="271"/>
    </location>
</feature>
<feature type="transmembrane region" description="Helical" evidence="6">
    <location>
        <begin position="50"/>
        <end position="67"/>
    </location>
</feature>
<name>A0ABT5ZA22_9ACTN</name>
<keyword evidence="4 6" id="KW-1133">Transmembrane helix</keyword>
<evidence type="ECO:0000313" key="8">
    <source>
        <dbReference type="EMBL" id="MDF2260693.1"/>
    </source>
</evidence>